<dbReference type="PANTHER" id="PTHR27005">
    <property type="entry name" value="WALL-ASSOCIATED RECEPTOR KINASE-LIKE 21"/>
    <property type="match status" value="1"/>
</dbReference>
<comment type="caution">
    <text evidence="3">The sequence shown here is derived from an EMBL/GenBank/DDBJ whole genome shotgun (WGS) entry which is preliminary data.</text>
</comment>
<accession>A0ABQ9NFF9</accession>
<gene>
    <name evidence="3" type="ORF">P3X46_001131</name>
</gene>
<sequence length="198" mass="22049">MLTDGRIVAIKKSKLVDEEKTEVPLLAYDFIPNGSLFEYLHGQSEEAPLPWEMRVRIAGEVARALASIAIDQTHLTTHVQETKVFDIIDARIVEHCPEEEIIEVSNLAKRWLNLSGKKRPTMQEVAVELEGIQASRSKMNIQQNNEEIKDALSDDASITDSCDTEDTLTDDIAIAVSCDFSNVKAPSMKVEPLIANKT</sequence>
<evidence type="ECO:0000256" key="1">
    <source>
        <dbReference type="ARBA" id="ARBA00022741"/>
    </source>
</evidence>
<dbReference type="PANTHER" id="PTHR27005:SF280">
    <property type="entry name" value="WALL-ASSOCIATED RECEPTOR KINASE-LIKE 8"/>
    <property type="match status" value="1"/>
</dbReference>
<dbReference type="Gene3D" id="1.10.510.10">
    <property type="entry name" value="Transferase(Phosphotransferase) domain 1"/>
    <property type="match status" value="2"/>
</dbReference>
<proteinExistence type="predicted"/>
<keyword evidence="4" id="KW-1185">Reference proteome</keyword>
<name>A0ABQ9NFF9_HEVBR</name>
<keyword evidence="1" id="KW-0547">Nucleotide-binding</keyword>
<dbReference type="InterPro" id="IPR045274">
    <property type="entry name" value="WAK-like"/>
</dbReference>
<reference evidence="3" key="1">
    <citation type="journal article" date="2023" name="Plant Biotechnol. J.">
        <title>Chromosome-level wild Hevea brasiliensis genome provides new tools for genomic-assisted breeding and valuable loci to elevate rubber yield.</title>
        <authorList>
            <person name="Cheng H."/>
            <person name="Song X."/>
            <person name="Hu Y."/>
            <person name="Wu T."/>
            <person name="Yang Q."/>
            <person name="An Z."/>
            <person name="Feng S."/>
            <person name="Deng Z."/>
            <person name="Wu W."/>
            <person name="Zeng X."/>
            <person name="Tu M."/>
            <person name="Wang X."/>
            <person name="Huang H."/>
        </authorList>
    </citation>
    <scope>NUCLEOTIDE SEQUENCE</scope>
    <source>
        <strain evidence="3">MT/VB/25A 57/8</strain>
    </source>
</reference>
<keyword evidence="2" id="KW-0067">ATP-binding</keyword>
<evidence type="ECO:0008006" key="5">
    <source>
        <dbReference type="Google" id="ProtNLM"/>
    </source>
</evidence>
<evidence type="ECO:0000256" key="2">
    <source>
        <dbReference type="ARBA" id="ARBA00022840"/>
    </source>
</evidence>
<protein>
    <recommendedName>
        <fullName evidence="5">Serine-threonine/tyrosine-protein kinase catalytic domain-containing protein</fullName>
    </recommendedName>
</protein>
<dbReference type="InterPro" id="IPR011009">
    <property type="entry name" value="Kinase-like_dom_sf"/>
</dbReference>
<dbReference type="Proteomes" id="UP001174677">
    <property type="component" value="Chromosome 1"/>
</dbReference>
<evidence type="ECO:0000313" key="3">
    <source>
        <dbReference type="EMBL" id="KAJ9189880.1"/>
    </source>
</evidence>
<evidence type="ECO:0000313" key="4">
    <source>
        <dbReference type="Proteomes" id="UP001174677"/>
    </source>
</evidence>
<dbReference type="SUPFAM" id="SSF56112">
    <property type="entry name" value="Protein kinase-like (PK-like)"/>
    <property type="match status" value="1"/>
</dbReference>
<dbReference type="EMBL" id="JARPOI010000001">
    <property type="protein sequence ID" value="KAJ9189880.1"/>
    <property type="molecule type" value="Genomic_DNA"/>
</dbReference>
<organism evidence="3 4">
    <name type="scientific">Hevea brasiliensis</name>
    <name type="common">Para rubber tree</name>
    <name type="synonym">Siphonia brasiliensis</name>
    <dbReference type="NCBI Taxonomy" id="3981"/>
    <lineage>
        <taxon>Eukaryota</taxon>
        <taxon>Viridiplantae</taxon>
        <taxon>Streptophyta</taxon>
        <taxon>Embryophyta</taxon>
        <taxon>Tracheophyta</taxon>
        <taxon>Spermatophyta</taxon>
        <taxon>Magnoliopsida</taxon>
        <taxon>eudicotyledons</taxon>
        <taxon>Gunneridae</taxon>
        <taxon>Pentapetalae</taxon>
        <taxon>rosids</taxon>
        <taxon>fabids</taxon>
        <taxon>Malpighiales</taxon>
        <taxon>Euphorbiaceae</taxon>
        <taxon>Crotonoideae</taxon>
        <taxon>Micrandreae</taxon>
        <taxon>Hevea</taxon>
    </lineage>
</organism>